<keyword evidence="4 10" id="KW-0812">Transmembrane</keyword>
<feature type="transmembrane region" description="Helical" evidence="10">
    <location>
        <begin position="1239"/>
        <end position="1262"/>
    </location>
</feature>
<feature type="transmembrane region" description="Helical" evidence="10">
    <location>
        <begin position="1042"/>
        <end position="1065"/>
    </location>
</feature>
<dbReference type="SMART" id="SM00409">
    <property type="entry name" value="IG"/>
    <property type="match status" value="2"/>
</dbReference>
<dbReference type="Pfam" id="PF24528">
    <property type="entry name" value="Ig_ADGRF3"/>
    <property type="match status" value="1"/>
</dbReference>
<feature type="transmembrane region" description="Helical" evidence="10">
    <location>
        <begin position="1085"/>
        <end position="1111"/>
    </location>
</feature>
<evidence type="ECO:0000256" key="10">
    <source>
        <dbReference type="SAM" id="Phobius"/>
    </source>
</evidence>
<organism evidence="16 17">
    <name type="scientific">Notechis scutatus</name>
    <name type="common">mainland tiger snake</name>
    <dbReference type="NCBI Taxonomy" id="8663"/>
    <lineage>
        <taxon>Eukaryota</taxon>
        <taxon>Metazoa</taxon>
        <taxon>Chordata</taxon>
        <taxon>Craniata</taxon>
        <taxon>Vertebrata</taxon>
        <taxon>Euteleostomi</taxon>
        <taxon>Lepidosauria</taxon>
        <taxon>Squamata</taxon>
        <taxon>Bifurcata</taxon>
        <taxon>Unidentata</taxon>
        <taxon>Episquamata</taxon>
        <taxon>Toxicofera</taxon>
        <taxon>Serpentes</taxon>
        <taxon>Colubroidea</taxon>
        <taxon>Elapidae</taxon>
        <taxon>Hydrophiinae</taxon>
        <taxon>Notechis</taxon>
    </lineage>
</organism>
<dbReference type="InterPro" id="IPR056274">
    <property type="entry name" value="Ig_ADGRF3"/>
</dbReference>
<evidence type="ECO:0000313" key="17">
    <source>
        <dbReference type="RefSeq" id="XP_026534873.1"/>
    </source>
</evidence>
<dbReference type="SUPFAM" id="SSF81321">
    <property type="entry name" value="Family A G protein-coupled receptor-like"/>
    <property type="match status" value="1"/>
</dbReference>
<keyword evidence="8" id="KW-1015">Disulfide bond</keyword>
<dbReference type="InterPro" id="IPR000082">
    <property type="entry name" value="SEA_dom"/>
</dbReference>
<evidence type="ECO:0000256" key="8">
    <source>
        <dbReference type="ARBA" id="ARBA00023157"/>
    </source>
</evidence>
<dbReference type="GO" id="GO:0005886">
    <property type="term" value="C:plasma membrane"/>
    <property type="evidence" value="ECO:0007669"/>
    <property type="project" value="UniProtKB-SubCell"/>
</dbReference>
<dbReference type="Gene3D" id="2.60.40.10">
    <property type="entry name" value="Immunoglobulins"/>
    <property type="match status" value="2"/>
</dbReference>
<sequence>MFFWRIAMFSALMRVHTSSQISWNFILDTFIYSSIHSKWGEIEDNTTQLELHRQKRQDMLPEYTIAVEINFVDTSLQEDLRNFFKNLSLPVSVNVSDSDISISQINITTVCNSAGTNHSHCFCEPDYGWSAKICKAYPVCPNTTTAAGKSCNCIAQLPPQGTFCELQSEDMPSVLITKMSVRLDIPFKDALWDSSSVLFKQYKHDLEKAFIEGYSVLPGFINATVTRFRPGSIVVGYEITSARQIPLENAHPDIAALLRYPYHLASSTFSAEVFGKINISTSPEHIFEGDTVKITCTTEYISRKVTWSYNVIKADRLILTDEVKDGSKIATLTITDIKLNEADNFTCNFKDDTGKLSSTYIGEVNIVVSQIKLVSSENVSIVCDGTDRRELSCCTDRDIQLFSPYWRPNGAINISGSTTSMNNCTIYSLQASESQCPVDKSGTSTDYTCELNTTYGARANKILKVTYFRVAKITLSSSKDIVSEGDAFFLTCQSDVSNYDTVIWKIHNGRTIKQIDSRWYTTTKTFTGATSVLSVPRANQDWTGIYTCNFSQSFLSSFGNITIKVIPLLRPQEIIRDPIETVISCPSTRILECCTRRMENYIVHLFSHDHNMPLRIRAERRERNNLNCYYSIQSFTDIHCNSKEHDLQVYCMFMNQINHNVTSPAMVLHFVPAKNVVCNSSDIGVGANEAQIIKPCLNFHGTSNSVRGNITYRCDRTKWTVHRNNCLAGPINNLLDSAESLASSPESQKKLPAFLKKLKETTKQTQEEINKSAANLNAILETLTLVSVIPVEANEENMANFGSTVETIITSPTETWKHVQNGSSQLLGSVEQFIGSLQPINQSVPSIIHDSLQIKGTVLGKSSTSIYNSSFAFLQSAGLRGSVLIEDVKFDIEKSITIVSVAYSTIQRIIPQYSKEMVNSLVMTTVINPQINEDFQIKMAFAKREKAMSNPQCVFWNFSLAEGGNWDNTGCETEDDGDSVICSCNHTTSFAMLMSPYQETSLDELTYLTYIGLGLSIVSLMICLGIELLVWKSVTKTRIAYLRHVCILNIAVSLLSADICFIVVAATHDQNYEVEGNLCIVATYFIHYFYLCVFFWMLALGLMLFYHLVFLLHNASKTLMKTIGFCLGYICPLIISVITLASTLPYSSYTRKKSCFLNWEESKALLALVIPAMIIVAINTIVTAVVIAKISRRSIGEKSINEEKSSLYRIAKSIGVLTPLLGLTWGFGLATVVPGSPKIFQMLFTIFNAFQGLFVLLGGTLWDRKVREALLNKYSCSRWSSQHSKSISQGMSAPMLSINSPFSRTLNNLFGKAGKYQVSSTESSTVLSESTSKAHTVLT</sequence>
<dbReference type="InterPro" id="IPR057400">
    <property type="entry name" value="ADGRF3/5_N"/>
</dbReference>
<dbReference type="GO" id="GO:0007189">
    <property type="term" value="P:adenylate cyclase-activating G protein-coupled receptor signaling pathway"/>
    <property type="evidence" value="ECO:0007669"/>
    <property type="project" value="TreeGrafter"/>
</dbReference>
<dbReference type="FunFam" id="1.20.1070.10:FF:000058">
    <property type="entry name" value="Adhesion G protein-coupled receptor F5"/>
    <property type="match status" value="1"/>
</dbReference>
<dbReference type="PROSITE" id="PS50024">
    <property type="entry name" value="SEA"/>
    <property type="match status" value="1"/>
</dbReference>
<feature type="transmembrane region" description="Helical" evidence="10">
    <location>
        <begin position="1164"/>
        <end position="1188"/>
    </location>
</feature>
<feature type="transmembrane region" description="Helical" evidence="10">
    <location>
        <begin position="1214"/>
        <end position="1233"/>
    </location>
</feature>
<dbReference type="InterPro" id="IPR003599">
    <property type="entry name" value="Ig_sub"/>
</dbReference>
<feature type="domain" description="GAIN-B" evidence="13">
    <location>
        <begin position="850"/>
        <end position="1000"/>
    </location>
</feature>
<evidence type="ECO:0000256" key="2">
    <source>
        <dbReference type="ARBA" id="ARBA00007343"/>
    </source>
</evidence>
<keyword evidence="3" id="KW-1003">Cell membrane</keyword>
<keyword evidence="16" id="KW-1185">Reference proteome</keyword>
<dbReference type="Gene3D" id="2.60.220.50">
    <property type="match status" value="1"/>
</dbReference>
<feature type="domain" description="Ig-like" evidence="15">
    <location>
        <begin position="471"/>
        <end position="562"/>
    </location>
</feature>
<dbReference type="InterPro" id="IPR000203">
    <property type="entry name" value="GPS"/>
</dbReference>
<dbReference type="Pfam" id="PF25387">
    <property type="entry name" value="ADGRF3_N"/>
    <property type="match status" value="1"/>
</dbReference>
<gene>
    <name evidence="17" type="primary">ADGRF5</name>
</gene>
<dbReference type="PROSITE" id="PS50221">
    <property type="entry name" value="GAIN_B"/>
    <property type="match status" value="1"/>
</dbReference>
<feature type="transmembrane region" description="Helical" evidence="10">
    <location>
        <begin position="1007"/>
        <end position="1030"/>
    </location>
</feature>
<dbReference type="InterPro" id="IPR013783">
    <property type="entry name" value="Ig-like_fold"/>
</dbReference>
<evidence type="ECO:0000259" key="12">
    <source>
        <dbReference type="PROSITE" id="PS50024"/>
    </source>
</evidence>
<evidence type="ECO:0000259" key="13">
    <source>
        <dbReference type="PROSITE" id="PS50221"/>
    </source>
</evidence>
<dbReference type="PRINTS" id="PR01695">
    <property type="entry name" value="IGHEPTARCPTR"/>
</dbReference>
<feature type="domain" description="G-protein coupled receptors family 2 profile 2" evidence="14">
    <location>
        <begin position="1005"/>
        <end position="1263"/>
    </location>
</feature>
<dbReference type="InterPro" id="IPR000832">
    <property type="entry name" value="GPCR_2_secretin-like"/>
</dbReference>
<feature type="signal peptide" evidence="11">
    <location>
        <begin position="1"/>
        <end position="19"/>
    </location>
</feature>
<dbReference type="GO" id="GO:0007166">
    <property type="term" value="P:cell surface receptor signaling pathway"/>
    <property type="evidence" value="ECO:0007669"/>
    <property type="project" value="InterPro"/>
</dbReference>
<dbReference type="InterPro" id="IPR008078">
    <property type="entry name" value="GPCR_2_Ig-hepta-like_rcpt"/>
</dbReference>
<evidence type="ECO:0000256" key="4">
    <source>
        <dbReference type="ARBA" id="ARBA00022692"/>
    </source>
</evidence>
<comment type="similarity">
    <text evidence="2">Belongs to the G-protein coupled receptor 2 family. Adhesion G-protein coupled receptor (ADGR) subfamily.</text>
</comment>
<reference evidence="17" key="1">
    <citation type="submission" date="2025-08" db="UniProtKB">
        <authorList>
            <consortium name="RefSeq"/>
        </authorList>
    </citation>
    <scope>IDENTIFICATION</scope>
</reference>
<dbReference type="InterPro" id="IPR046338">
    <property type="entry name" value="GAIN_dom_sf"/>
</dbReference>
<dbReference type="GeneID" id="113419604"/>
<dbReference type="PANTHER" id="PTHR45813:SF4">
    <property type="entry name" value="ADHESION G PROTEIN-COUPLED RECEPTOR F5"/>
    <property type="match status" value="1"/>
</dbReference>
<proteinExistence type="inferred from homology"/>
<dbReference type="CTD" id="221395"/>
<evidence type="ECO:0000256" key="11">
    <source>
        <dbReference type="SAM" id="SignalP"/>
    </source>
</evidence>
<name>A0A6J1V2L2_9SAUR</name>
<protein>
    <submittedName>
        <fullName evidence="17">Adhesion G protein-coupled receptor F5</fullName>
    </submittedName>
</protein>
<dbReference type="Pfam" id="PF01825">
    <property type="entry name" value="GPS"/>
    <property type="match status" value="1"/>
</dbReference>
<evidence type="ECO:0000256" key="7">
    <source>
        <dbReference type="ARBA" id="ARBA00023136"/>
    </source>
</evidence>
<evidence type="ECO:0000259" key="15">
    <source>
        <dbReference type="PROSITE" id="PS50835"/>
    </source>
</evidence>
<feature type="domain" description="SEA" evidence="12">
    <location>
        <begin position="171"/>
        <end position="284"/>
    </location>
</feature>
<dbReference type="PANTHER" id="PTHR45813">
    <property type="entry name" value="IG-LIKE DOMAIN-CONTAINING PROTEIN"/>
    <property type="match status" value="1"/>
</dbReference>
<evidence type="ECO:0000256" key="9">
    <source>
        <dbReference type="ARBA" id="ARBA00023180"/>
    </source>
</evidence>
<dbReference type="InterPro" id="IPR036179">
    <property type="entry name" value="Ig-like_dom_sf"/>
</dbReference>
<dbReference type="RefSeq" id="XP_026534873.1">
    <property type="nucleotide sequence ID" value="XM_026679088.1"/>
</dbReference>
<dbReference type="Gene3D" id="1.20.1070.10">
    <property type="entry name" value="Rhodopsin 7-helix transmembrane proteins"/>
    <property type="match status" value="1"/>
</dbReference>
<dbReference type="Pfam" id="PF00002">
    <property type="entry name" value="7tm_2"/>
    <property type="match status" value="1"/>
</dbReference>
<feature type="transmembrane region" description="Helical" evidence="10">
    <location>
        <begin position="1123"/>
        <end position="1144"/>
    </location>
</feature>
<keyword evidence="5 11" id="KW-0732">Signal</keyword>
<keyword evidence="7 10" id="KW-0472">Membrane</keyword>
<dbReference type="Proteomes" id="UP000504612">
    <property type="component" value="Unplaced"/>
</dbReference>
<dbReference type="InterPro" id="IPR051587">
    <property type="entry name" value="Adhesion_GPCR"/>
</dbReference>
<evidence type="ECO:0000256" key="5">
    <source>
        <dbReference type="ARBA" id="ARBA00022729"/>
    </source>
</evidence>
<dbReference type="SUPFAM" id="SSF48726">
    <property type="entry name" value="Immunoglobulin"/>
    <property type="match status" value="2"/>
</dbReference>
<dbReference type="PROSITE" id="PS50835">
    <property type="entry name" value="IG_LIKE"/>
    <property type="match status" value="2"/>
</dbReference>
<keyword evidence="6 10" id="KW-1133">Transmembrane helix</keyword>
<comment type="subcellular location">
    <subcellularLocation>
        <location evidence="1">Cell membrane</location>
        <topology evidence="1">Multi-pass membrane protein</topology>
    </subcellularLocation>
</comment>
<dbReference type="SMART" id="SM00303">
    <property type="entry name" value="GPS"/>
    <property type="match status" value="1"/>
</dbReference>
<evidence type="ECO:0000259" key="14">
    <source>
        <dbReference type="PROSITE" id="PS50261"/>
    </source>
</evidence>
<evidence type="ECO:0000256" key="1">
    <source>
        <dbReference type="ARBA" id="ARBA00004651"/>
    </source>
</evidence>
<keyword evidence="9" id="KW-0325">Glycoprotein</keyword>
<evidence type="ECO:0000313" key="16">
    <source>
        <dbReference type="Proteomes" id="UP000504612"/>
    </source>
</evidence>
<dbReference type="PRINTS" id="PR00249">
    <property type="entry name" value="GPCRSECRETIN"/>
</dbReference>
<evidence type="ECO:0000256" key="6">
    <source>
        <dbReference type="ARBA" id="ARBA00022989"/>
    </source>
</evidence>
<feature type="chain" id="PRO_5026714675" evidence="11">
    <location>
        <begin position="20"/>
        <end position="1339"/>
    </location>
</feature>
<feature type="domain" description="Ig-like" evidence="15">
    <location>
        <begin position="252"/>
        <end position="357"/>
    </location>
</feature>
<dbReference type="InterPro" id="IPR007110">
    <property type="entry name" value="Ig-like_dom"/>
</dbReference>
<dbReference type="InterPro" id="IPR017981">
    <property type="entry name" value="GPCR_2-like_7TM"/>
</dbReference>
<dbReference type="InterPro" id="IPR057244">
    <property type="entry name" value="GAIN_B"/>
</dbReference>
<evidence type="ECO:0000256" key="3">
    <source>
        <dbReference type="ARBA" id="ARBA00022475"/>
    </source>
</evidence>
<dbReference type="KEGG" id="nss:113419604"/>
<accession>A0A6J1V2L2</accession>
<keyword evidence="17" id="KW-0675">Receptor</keyword>
<dbReference type="GO" id="GO:0004930">
    <property type="term" value="F:G protein-coupled receptor activity"/>
    <property type="evidence" value="ECO:0007669"/>
    <property type="project" value="InterPro"/>
</dbReference>
<dbReference type="PROSITE" id="PS50261">
    <property type="entry name" value="G_PROTEIN_RECEP_F2_4"/>
    <property type="match status" value="1"/>
</dbReference>